<evidence type="ECO:0000256" key="1">
    <source>
        <dbReference type="SAM" id="Phobius"/>
    </source>
</evidence>
<comment type="caution">
    <text evidence="2">The sequence shown here is derived from an EMBL/GenBank/DDBJ whole genome shotgun (WGS) entry which is preliminary data.</text>
</comment>
<dbReference type="RefSeq" id="WP_183754832.1">
    <property type="nucleotide sequence ID" value="NZ_JACICC010000020.1"/>
</dbReference>
<dbReference type="EMBL" id="JACICC010000020">
    <property type="protein sequence ID" value="MBB3811464.1"/>
    <property type="molecule type" value="Genomic_DNA"/>
</dbReference>
<name>A0A7W5Z899_9HYPH</name>
<reference evidence="2 3" key="1">
    <citation type="submission" date="2020-08" db="EMBL/GenBank/DDBJ databases">
        <title>Genomic Encyclopedia of Type Strains, Phase IV (KMG-IV): sequencing the most valuable type-strain genomes for metagenomic binning, comparative biology and taxonomic classification.</title>
        <authorList>
            <person name="Goeker M."/>
        </authorList>
    </citation>
    <scope>NUCLEOTIDE SEQUENCE [LARGE SCALE GENOMIC DNA]</scope>
    <source>
        <strain evidence="2 3">DSM 28760</strain>
    </source>
</reference>
<keyword evidence="3" id="KW-1185">Reference proteome</keyword>
<accession>A0A7W5Z899</accession>
<keyword evidence="1" id="KW-0812">Transmembrane</keyword>
<dbReference type="Proteomes" id="UP000537592">
    <property type="component" value="Unassembled WGS sequence"/>
</dbReference>
<protein>
    <recommendedName>
        <fullName evidence="4">DUF4760 domain-containing protein</fullName>
    </recommendedName>
</protein>
<evidence type="ECO:0008006" key="4">
    <source>
        <dbReference type="Google" id="ProtNLM"/>
    </source>
</evidence>
<keyword evidence="1" id="KW-1133">Transmembrane helix</keyword>
<keyword evidence="1" id="KW-0472">Membrane</keyword>
<proteinExistence type="predicted"/>
<dbReference type="AlphaFoldDB" id="A0A7W5Z899"/>
<sequence length="163" mass="19384">MTLATPIHELANLSDIATIIASIIGTISLIIAATSIRLQYKSSENQFKLNNLIEYTKRYSSIIDRMPVNVYDWDFDASSIENEHERNELKKALYRYFELSFEEWALWKNGRIDSDIWEIWRGGIETAMKRPVFRNHWDEMELKTELPKDFRDFIRSLYNKNKI</sequence>
<gene>
    <name evidence="2" type="ORF">FHS81_003579</name>
</gene>
<evidence type="ECO:0000313" key="3">
    <source>
        <dbReference type="Proteomes" id="UP000537592"/>
    </source>
</evidence>
<evidence type="ECO:0000313" key="2">
    <source>
        <dbReference type="EMBL" id="MBB3811464.1"/>
    </source>
</evidence>
<organism evidence="2 3">
    <name type="scientific">Pseudochelatococcus contaminans</name>
    <dbReference type="NCBI Taxonomy" id="1538103"/>
    <lineage>
        <taxon>Bacteria</taxon>
        <taxon>Pseudomonadati</taxon>
        <taxon>Pseudomonadota</taxon>
        <taxon>Alphaproteobacteria</taxon>
        <taxon>Hyphomicrobiales</taxon>
        <taxon>Chelatococcaceae</taxon>
        <taxon>Pseudochelatococcus</taxon>
    </lineage>
</organism>
<feature type="transmembrane region" description="Helical" evidence="1">
    <location>
        <begin position="16"/>
        <end position="38"/>
    </location>
</feature>